<name>A0ACC1PQU8_9PEZI</name>
<gene>
    <name evidence="1" type="ORF">NUW58_g268</name>
</gene>
<keyword evidence="2" id="KW-1185">Reference proteome</keyword>
<accession>A0ACC1PQU8</accession>
<comment type="caution">
    <text evidence="1">The sequence shown here is derived from an EMBL/GenBank/DDBJ whole genome shotgun (WGS) entry which is preliminary data.</text>
</comment>
<proteinExistence type="predicted"/>
<reference evidence="1" key="1">
    <citation type="submission" date="2022-10" db="EMBL/GenBank/DDBJ databases">
        <title>Genome Sequence of Xylaria curta.</title>
        <authorList>
            <person name="Buettner E."/>
        </authorList>
    </citation>
    <scope>NUCLEOTIDE SEQUENCE</scope>
    <source>
        <strain evidence="1">Babe10</strain>
    </source>
</reference>
<evidence type="ECO:0000313" key="2">
    <source>
        <dbReference type="Proteomes" id="UP001143856"/>
    </source>
</evidence>
<sequence>MSAYDIAIVGLSFELPQSAKDEESFWNILETGKNLMTEWPHSRLNVGTFHSESAEQQRTLYSRGAHFLESDPTSFDAPFFGITTKEAMALDPQQRHLLEASYRAFENAGITIRDLRGSKTAVFAASMSDDYSRMQAKDPDSYPQMAATGSAYSLQSNRISWYFDLRGPSVHVDTACSGSLVALDLACQCLQTGNASTALVAGVSLLLGPDTSLLLSGQRFLSPDSVCHSFDSRANGYSRGEGCVALVLKPILSAIQDGDMIRAIIRSTGTNQDGRTPGLTQPSAEAQEALIRDVYLKAGLDMADTRYVEAHGTGTAIGDPTEVKAIRNAFGDIHTAQQPLYIGSVKSNIGHLEGCSGLAGIIKAIKILEKGIIPPTALIEKINPAISKDLDMIQIPTENTPWPTRGLRRVSVNSFGFGGTNAHAVLDDVYHYLLHRKLPSQPFLTQSTVMPIEDGSSQPTSTGESSAKHATGSVHQEPSESLGLQLLVWTAPDEKAIARVMHTYQSYYSGKVLQDPDKSSRVRRLAYTLGAKRNRMVYRTFAVLNSGPEVLDNVLQVSRSYRASSNSQIAYIFTGQGAQYASMGYDLVRYPCFKNTLKRIDALYQKLGCTWSVIDKLRKSEDIDQPEYSQPVCTALQLALLELLSSFGIRPKVVLGHSSGEIAAAYAAGALSLPSACKVAYLRGKLAGKLKATTGSGVPGAMVSVNLPPSEIANYLDTLGLPGCKEAVHIACYNSPSNCTLSGAEKLIDTLEASFTANNIFSRKLSTGVAYHSPAMNHIAHEYLALMGSLEGGDENWLGTCRMISTVTGELISPTRLAEPQYWVDNLLHPVRFSGAMQTLLKIQSNTARDAVLDVIEIGPHTTLRTSVLDSTKGSNQIRYSHVLSKFKPALQTAVELAGLMFCYGYPVLIPIVNQHNGLIPLADCPGYPFDHSQKFWAESRLSRDYRFRGGVPSNILGQRFHDWNPLEPRWRNFFSVESSPWTGDHIISETVVLPAAGMVVMALEAIKQTSSRQDKIQGFYIQQADFKRPLVVGKSFVDRTETMLHLSPLKRPYEREVTWFLVKIHGYFNEEWRECFQSTIQVQYHEESGLDENHSQRDGLHGMRSTPELDISTPVCEIPVECDDFYEYWASHGIHYGDSFRLLRTIVWDGVSSAKAVVEAHNTGHSTVDVVHPTVLDAALQVLLVQASKGLSAINNTCVPRHLTNSWISGLGWAQSNASALHITSLATPRPGKGGLRGALQIVADDGSLLGDFKNITMATISSDNQGNLVDQRLLYNIQWRPQLSMLDSDQLKQQFSKDSYAIKDEIGTKNFRQLLNRKLEKIICRTHSALSQGTKDQLPQHLQRYIQWMENNIRQGCIIEKNGEDPENCTEVILREIECLIDKSNPEWKLVSAVANNLSAILSGNVSPTKVIFDDQLAKLFYDHVFKSLTGLRFQHLLALLSHENPCLRVIEVGAGTGAWSELILSIFREIERNTGGRSFSHYAYTDISPAFFDQARQVLSFDLPRIEFKVLDLERDVSQQGFELHSYDLVLAGSVFHATKDLTRTLRNVQRLLKPGGVLLTVEMTKPDDIVLNMVFGLLPGWWVFDDKWRHTVPNISEQQWDDLLKDTGFSGAELIINDYEDLDCHFSSVVMSRAHSTTPKRLTCEIVLVLSDQSTPQMELALELESALKNLKKIGISKVYIEQTNDYCPRKDDIVISLIEWGMHSSNILSPSFFNSTRKLVRNATNILWLTSTSKELSSYPFHHLMKGFFRSMRVEATEKRIIQLEIEACSSGSPAQIASILKVFYAAFETMHPDLEYCVENGTITTGRLIEEMAQNDKMNAFAYPQMRNETFVTSRPFELALGTPGVLDTLHFADDAKYGDNLNPGHVEILTSKWGMNFRDIFVALGQMEDDQLGCECSGVITRVGDGCGTDIQPGDKVCFISVGCFRTYIQTPVAAVTKIPKSVSPLAAVSVLCPGITAYQSLVNVARLCKGEKVLIHSGAGATGQLAIQIAQMLEADVFTTVGNYDKKKLIKENYKIADDHIFYSRNTAFEKCIKRVTHGYGVDVVLNSLSGDALRASWDCIAPYGRFIEIGKTDILANAALPMGNFQNNVSYSAVDINHIIRTKRNLATQLQTDILNLTAAGVLQAPAPIHEFSIGDIESAFRYFQSGTNTGRTVINLRESDLIRTYTRKQSTWNFDNDATYIIAGGLGGLGRAIISWMATKGAKHLIVPSRSGVSSQAASRTVDLLQQRGVHIATPTCDVSSEEELSGCLQAHAEEFPPIKGCINASLVLQDSLFENMSYEKWDLTIRSKAYSSWNLHRLLPDLDFFIQLSSLAGIVGPAAQSNYAAGCTFQDALARHRVSIGQKAISLDVGWMVDAGIVAETKAYQRYRQDVDDMQKVKTDDLLAVLEIYCDPSLPILPLEKSQLLIGLMTPAHRLSKGLPPTLSSEQPLYLGFSQPDASAASPRVENEVNVAKLFRDAKTLRDRASIVATAIASRLARALSTSVDNVELTKPFSDYGVDSLMAVELRNWIDKNFQANVAVFDIMDATSIESVGEIIALRTTNGDAVLGAHSQLTSP</sequence>
<dbReference type="EMBL" id="JAPDGR010000022">
    <property type="protein sequence ID" value="KAJ2998604.1"/>
    <property type="molecule type" value="Genomic_DNA"/>
</dbReference>
<dbReference type="Proteomes" id="UP001143856">
    <property type="component" value="Unassembled WGS sequence"/>
</dbReference>
<organism evidence="1 2">
    <name type="scientific">Xylaria curta</name>
    <dbReference type="NCBI Taxonomy" id="42375"/>
    <lineage>
        <taxon>Eukaryota</taxon>
        <taxon>Fungi</taxon>
        <taxon>Dikarya</taxon>
        <taxon>Ascomycota</taxon>
        <taxon>Pezizomycotina</taxon>
        <taxon>Sordariomycetes</taxon>
        <taxon>Xylariomycetidae</taxon>
        <taxon>Xylariales</taxon>
        <taxon>Xylariaceae</taxon>
        <taxon>Xylaria</taxon>
    </lineage>
</organism>
<evidence type="ECO:0000313" key="1">
    <source>
        <dbReference type="EMBL" id="KAJ2998604.1"/>
    </source>
</evidence>
<protein>
    <submittedName>
        <fullName evidence="1">Uncharacterized protein</fullName>
    </submittedName>
</protein>